<evidence type="ECO:0000256" key="1">
    <source>
        <dbReference type="SAM" id="Phobius"/>
    </source>
</evidence>
<name>A0A975A421_9PROT</name>
<sequence>MIIVFMSLKLIFSGSTNISFNFLKFLKFKKVIFKFLFIGTDYNLNFNILKIFCFKKNLIFFQFKNIFFYNNNLKYNIYLYIKIKKINFNISIILDYWMIFSIFILRLPLYGFFNFHSSILPFYKGFSPKIYIFYNKNLNFGISLIIISLYIDLGFLIFYLKFLNFFYIFYFFIFNIFYLKIFFFFF</sequence>
<dbReference type="InterPro" id="IPR036477">
    <property type="entry name" value="Formyl_transf_N_sf"/>
</dbReference>
<dbReference type="Proteomes" id="UP000663075">
    <property type="component" value="Chromosome"/>
</dbReference>
<organism evidence="2 3">
    <name type="scientific">Candidatus Nasuia deltocephalincola</name>
    <dbReference type="NCBI Taxonomy" id="1160784"/>
    <lineage>
        <taxon>Bacteria</taxon>
        <taxon>Pseudomonadati</taxon>
        <taxon>Pseudomonadota</taxon>
        <taxon>Betaproteobacteria</taxon>
        <taxon>Candidatus Nasuia</taxon>
    </lineage>
</organism>
<dbReference type="Gene3D" id="3.40.50.12230">
    <property type="match status" value="1"/>
</dbReference>
<dbReference type="AlphaFoldDB" id="A0A975A421"/>
<keyword evidence="1" id="KW-1133">Transmembrane helix</keyword>
<feature type="transmembrane region" description="Helical" evidence="1">
    <location>
        <begin position="165"/>
        <end position="185"/>
    </location>
</feature>
<evidence type="ECO:0000313" key="3">
    <source>
        <dbReference type="Proteomes" id="UP000663075"/>
    </source>
</evidence>
<gene>
    <name evidence="2" type="ORF">CU086_00520</name>
</gene>
<dbReference type="EMBL" id="CP024850">
    <property type="protein sequence ID" value="QSF25313.1"/>
    <property type="molecule type" value="Genomic_DNA"/>
</dbReference>
<keyword evidence="1" id="KW-0472">Membrane</keyword>
<accession>A0A975A421</accession>
<feature type="transmembrane region" description="Helical" evidence="1">
    <location>
        <begin position="86"/>
        <end position="104"/>
    </location>
</feature>
<protein>
    <submittedName>
        <fullName evidence="2">Uncharacterized protein</fullName>
    </submittedName>
</protein>
<keyword evidence="3" id="KW-1185">Reference proteome</keyword>
<evidence type="ECO:0000313" key="2">
    <source>
        <dbReference type="EMBL" id="QSF25313.1"/>
    </source>
</evidence>
<feature type="transmembrane region" description="Helical" evidence="1">
    <location>
        <begin position="138"/>
        <end position="159"/>
    </location>
</feature>
<dbReference type="SUPFAM" id="SSF53328">
    <property type="entry name" value="Formyltransferase"/>
    <property type="match status" value="1"/>
</dbReference>
<reference evidence="2" key="1">
    <citation type="submission" date="2017-11" db="EMBL/GenBank/DDBJ databases">
        <authorList>
            <person name="Jian Z."/>
        </authorList>
    </citation>
    <scope>NUCLEOTIDE SEQUENCE [LARGE SCALE GENOMIC DNA]</scope>
    <source>
        <strain evidence="2">YC</strain>
    </source>
</reference>
<keyword evidence="1" id="KW-0812">Transmembrane</keyword>
<proteinExistence type="predicted"/>